<name>A0A1I7TMI8_9PELO</name>
<organism evidence="9 10">
    <name type="scientific">Caenorhabditis tropicalis</name>
    <dbReference type="NCBI Taxonomy" id="1561998"/>
    <lineage>
        <taxon>Eukaryota</taxon>
        <taxon>Metazoa</taxon>
        <taxon>Ecdysozoa</taxon>
        <taxon>Nematoda</taxon>
        <taxon>Chromadorea</taxon>
        <taxon>Rhabditida</taxon>
        <taxon>Rhabditina</taxon>
        <taxon>Rhabditomorpha</taxon>
        <taxon>Rhabditoidea</taxon>
        <taxon>Rhabditidae</taxon>
        <taxon>Peloderinae</taxon>
        <taxon>Caenorhabditis</taxon>
    </lineage>
</organism>
<evidence type="ECO:0000259" key="8">
    <source>
        <dbReference type="PROSITE" id="PS50252"/>
    </source>
</evidence>
<dbReference type="WBParaSite" id="Csp11.Scaffold628.g7404.t1">
    <property type="protein sequence ID" value="Csp11.Scaffold628.g7404.t1"/>
    <property type="gene ID" value="Csp11.Scaffold628.g7404"/>
</dbReference>
<dbReference type="Pfam" id="PF00907">
    <property type="entry name" value="T-box"/>
    <property type="match status" value="1"/>
</dbReference>
<dbReference type="InterPro" id="IPR046360">
    <property type="entry name" value="T-box_DNA-bd"/>
</dbReference>
<comment type="caution">
    <text evidence="6">Lacks conserved residue(s) required for the propagation of feature annotation.</text>
</comment>
<dbReference type="GO" id="GO:0045893">
    <property type="term" value="P:positive regulation of DNA-templated transcription"/>
    <property type="evidence" value="ECO:0007669"/>
    <property type="project" value="InterPro"/>
</dbReference>
<dbReference type="Gene3D" id="2.60.40.820">
    <property type="entry name" value="Transcription factor, T-box"/>
    <property type="match status" value="1"/>
</dbReference>
<keyword evidence="9" id="KW-1185">Reference proteome</keyword>
<dbReference type="GO" id="GO:0000978">
    <property type="term" value="F:RNA polymerase II cis-regulatory region sequence-specific DNA binding"/>
    <property type="evidence" value="ECO:0007669"/>
    <property type="project" value="InterPro"/>
</dbReference>
<dbReference type="GO" id="GO:0001708">
    <property type="term" value="P:cell fate specification"/>
    <property type="evidence" value="ECO:0007669"/>
    <property type="project" value="TreeGrafter"/>
</dbReference>
<feature type="domain" description="T-box" evidence="8">
    <location>
        <begin position="11"/>
        <end position="195"/>
    </location>
</feature>
<evidence type="ECO:0000313" key="9">
    <source>
        <dbReference type="Proteomes" id="UP000095282"/>
    </source>
</evidence>
<dbReference type="CDD" id="cd00182">
    <property type="entry name" value="T-box"/>
    <property type="match status" value="1"/>
</dbReference>
<keyword evidence="3 6" id="KW-0238">DNA-binding</keyword>
<keyword evidence="5 6" id="KW-0539">Nucleus</keyword>
<dbReference type="PROSITE" id="PS01283">
    <property type="entry name" value="TBOX_1"/>
    <property type="match status" value="1"/>
</dbReference>
<dbReference type="FunFam" id="2.60.40.820:FF:000013">
    <property type="entry name" value="T-box transcription factor tbx-9"/>
    <property type="match status" value="1"/>
</dbReference>
<comment type="subcellular location">
    <subcellularLocation>
        <location evidence="1 6">Nucleus</location>
    </subcellularLocation>
</comment>
<feature type="compositionally biased region" description="Polar residues" evidence="7">
    <location>
        <begin position="205"/>
        <end position="222"/>
    </location>
</feature>
<accession>A0A1I7TMI8</accession>
<dbReference type="PANTHER" id="PTHR11267:SF170">
    <property type="entry name" value="T-BOX PROTEIN 33-RELATED"/>
    <property type="match status" value="1"/>
</dbReference>
<dbReference type="PROSITE" id="PS50252">
    <property type="entry name" value="TBOX_3"/>
    <property type="match status" value="1"/>
</dbReference>
<dbReference type="InterPro" id="IPR001699">
    <property type="entry name" value="TF_T-box"/>
</dbReference>
<dbReference type="SUPFAM" id="SSF49417">
    <property type="entry name" value="p53-like transcription factors"/>
    <property type="match status" value="1"/>
</dbReference>
<feature type="region of interest" description="Disordered" evidence="7">
    <location>
        <begin position="193"/>
        <end position="238"/>
    </location>
</feature>
<dbReference type="GO" id="GO:0005634">
    <property type="term" value="C:nucleus"/>
    <property type="evidence" value="ECO:0007669"/>
    <property type="project" value="UniProtKB-SubCell"/>
</dbReference>
<reference evidence="10" key="1">
    <citation type="submission" date="2016-11" db="UniProtKB">
        <authorList>
            <consortium name="WormBaseParasite"/>
        </authorList>
    </citation>
    <scope>IDENTIFICATION</scope>
</reference>
<evidence type="ECO:0000256" key="4">
    <source>
        <dbReference type="ARBA" id="ARBA00023163"/>
    </source>
</evidence>
<keyword evidence="2" id="KW-0805">Transcription regulation</keyword>
<proteinExistence type="predicted"/>
<evidence type="ECO:0000256" key="5">
    <source>
        <dbReference type="ARBA" id="ARBA00023242"/>
    </source>
</evidence>
<keyword evidence="4" id="KW-0804">Transcription</keyword>
<evidence type="ECO:0000256" key="3">
    <source>
        <dbReference type="ARBA" id="ARBA00023125"/>
    </source>
</evidence>
<dbReference type="InterPro" id="IPR036960">
    <property type="entry name" value="T-box_sf"/>
</dbReference>
<dbReference type="SMART" id="SM00425">
    <property type="entry name" value="TBOX"/>
    <property type="match status" value="1"/>
</dbReference>
<dbReference type="AlphaFoldDB" id="A0A1I7TMI8"/>
<evidence type="ECO:0000256" key="1">
    <source>
        <dbReference type="ARBA" id="ARBA00004123"/>
    </source>
</evidence>
<dbReference type="Proteomes" id="UP000095282">
    <property type="component" value="Unplaced"/>
</dbReference>
<dbReference type="InterPro" id="IPR008967">
    <property type="entry name" value="p53-like_TF_DNA-bd_sf"/>
</dbReference>
<evidence type="ECO:0000313" key="10">
    <source>
        <dbReference type="WBParaSite" id="Csp11.Scaffold628.g7404.t1"/>
    </source>
</evidence>
<sequence>MSDQVHVCLREEQDKLWRVFHSHKNEMIVTKSGRKMFPKLEYVVRGLSPNKLYAMMLHIEQADDSRYKFSSGEWMKSGKAEQHKEPKKMWHADGVRSGKEWMATPICFDRVKITNSVDSTNASMIFLHSMHKYNPVLSIYESPSESPLCIPQPSTRLVTSVRLTYTEFIAVTAYQNDNVIKLKIEYNPFAKGFREGSQGDRKRNSPSADESTTDESASSPQPKKQRNESISPPMIPRVSPSIIPHPNFHPFLYTLPYLSQFAAGGLPPTPFPFPLGFPCFTPLQYPVSSNVKIEQKEQDQEEIEPEINVV</sequence>
<dbReference type="GO" id="GO:0000785">
    <property type="term" value="C:chromatin"/>
    <property type="evidence" value="ECO:0007669"/>
    <property type="project" value="TreeGrafter"/>
</dbReference>
<evidence type="ECO:0000256" key="6">
    <source>
        <dbReference type="PROSITE-ProRule" id="PRU00201"/>
    </source>
</evidence>
<dbReference type="GO" id="GO:0000981">
    <property type="term" value="F:DNA-binding transcription factor activity, RNA polymerase II-specific"/>
    <property type="evidence" value="ECO:0007669"/>
    <property type="project" value="TreeGrafter"/>
</dbReference>
<dbReference type="STRING" id="1561998.A0A1I7TMI8"/>
<feature type="compositionally biased region" description="Basic and acidic residues" evidence="7">
    <location>
        <begin position="193"/>
        <end position="203"/>
    </location>
</feature>
<dbReference type="InterPro" id="IPR018186">
    <property type="entry name" value="TF_T-box_CS"/>
</dbReference>
<dbReference type="PROSITE" id="PS01264">
    <property type="entry name" value="TBOX_2"/>
    <property type="match status" value="1"/>
</dbReference>
<protein>
    <submittedName>
        <fullName evidence="10">T-box domain-containing protein</fullName>
    </submittedName>
</protein>
<dbReference type="eggNOG" id="KOG3585">
    <property type="taxonomic scope" value="Eukaryota"/>
</dbReference>
<dbReference type="PANTHER" id="PTHR11267">
    <property type="entry name" value="T-BOX PROTEIN-RELATED"/>
    <property type="match status" value="1"/>
</dbReference>
<evidence type="ECO:0000256" key="7">
    <source>
        <dbReference type="SAM" id="MobiDB-lite"/>
    </source>
</evidence>
<dbReference type="PRINTS" id="PR00937">
    <property type="entry name" value="TBOX"/>
</dbReference>
<evidence type="ECO:0000256" key="2">
    <source>
        <dbReference type="ARBA" id="ARBA00023015"/>
    </source>
</evidence>